<comment type="caution">
    <text evidence="2">The sequence shown here is derived from an EMBL/GenBank/DDBJ whole genome shotgun (WGS) entry which is preliminary data.</text>
</comment>
<sequence length="112" mass="12554">MRIRVATLRAGAPDGESLRNTELASARFTRMPRYCTILAVVGGDVTTDSLQPPDHSRLGTEPVFRPRDQGGDSERYPLEYCARVWEDFIRTLGRIEADFLQRSNTTEPGVKA</sequence>
<gene>
    <name evidence="2" type="ORF">GCM10009575_005080</name>
</gene>
<evidence type="ECO:0000313" key="2">
    <source>
        <dbReference type="EMBL" id="GAA0916500.1"/>
    </source>
</evidence>
<protein>
    <submittedName>
        <fullName evidence="2">Uncharacterized protein</fullName>
    </submittedName>
</protein>
<evidence type="ECO:0000256" key="1">
    <source>
        <dbReference type="SAM" id="MobiDB-lite"/>
    </source>
</evidence>
<keyword evidence="3" id="KW-1185">Reference proteome</keyword>
<reference evidence="2 3" key="1">
    <citation type="journal article" date="2019" name="Int. J. Syst. Evol. Microbiol.">
        <title>The Global Catalogue of Microorganisms (GCM) 10K type strain sequencing project: providing services to taxonomists for standard genome sequencing and annotation.</title>
        <authorList>
            <consortium name="The Broad Institute Genomics Platform"/>
            <consortium name="The Broad Institute Genome Sequencing Center for Infectious Disease"/>
            <person name="Wu L."/>
            <person name="Ma J."/>
        </authorList>
    </citation>
    <scope>NUCLEOTIDE SEQUENCE [LARGE SCALE GENOMIC DNA]</scope>
    <source>
        <strain evidence="2 3">JCM 11444</strain>
    </source>
</reference>
<organism evidence="2 3">
    <name type="scientific">Streptomyces rhizosphaericus</name>
    <dbReference type="NCBI Taxonomy" id="114699"/>
    <lineage>
        <taxon>Bacteria</taxon>
        <taxon>Bacillati</taxon>
        <taxon>Actinomycetota</taxon>
        <taxon>Actinomycetes</taxon>
        <taxon>Kitasatosporales</taxon>
        <taxon>Streptomycetaceae</taxon>
        <taxon>Streptomyces</taxon>
        <taxon>Streptomyces violaceusniger group</taxon>
    </lineage>
</organism>
<feature type="region of interest" description="Disordered" evidence="1">
    <location>
        <begin position="46"/>
        <end position="71"/>
    </location>
</feature>
<proteinExistence type="predicted"/>
<dbReference type="EMBL" id="BAAAID010000002">
    <property type="protein sequence ID" value="GAA0916500.1"/>
    <property type="molecule type" value="Genomic_DNA"/>
</dbReference>
<accession>A0ABN1NU90</accession>
<dbReference type="Proteomes" id="UP001500418">
    <property type="component" value="Unassembled WGS sequence"/>
</dbReference>
<evidence type="ECO:0000313" key="3">
    <source>
        <dbReference type="Proteomes" id="UP001500418"/>
    </source>
</evidence>
<name>A0ABN1NU90_9ACTN</name>
<feature type="compositionally biased region" description="Basic and acidic residues" evidence="1">
    <location>
        <begin position="54"/>
        <end position="71"/>
    </location>
</feature>